<keyword evidence="1" id="KW-0880">Kelch repeat</keyword>
<evidence type="ECO:0000313" key="4">
    <source>
        <dbReference type="Proteomes" id="UP001162480"/>
    </source>
</evidence>
<evidence type="ECO:0000256" key="1">
    <source>
        <dbReference type="ARBA" id="ARBA00022441"/>
    </source>
</evidence>
<keyword evidence="4" id="KW-1185">Reference proteome</keyword>
<dbReference type="AlphaFoldDB" id="A0AA36BB67"/>
<dbReference type="Proteomes" id="UP001162480">
    <property type="component" value="Chromosome 11"/>
</dbReference>
<protein>
    <submittedName>
        <fullName evidence="3">Domain-containing 2</fullName>
    </submittedName>
</protein>
<dbReference type="Pfam" id="PF24681">
    <property type="entry name" value="Kelch_KLHDC2_KLHL20_DRC7"/>
    <property type="match status" value="2"/>
</dbReference>
<accession>A0AA36BB67</accession>
<proteinExistence type="predicted"/>
<evidence type="ECO:0000313" key="3">
    <source>
        <dbReference type="EMBL" id="CAI9730316.1"/>
    </source>
</evidence>
<dbReference type="SUPFAM" id="SSF117281">
    <property type="entry name" value="Kelch motif"/>
    <property type="match status" value="2"/>
</dbReference>
<reference evidence="3" key="1">
    <citation type="submission" date="2023-08" db="EMBL/GenBank/DDBJ databases">
        <authorList>
            <person name="Alioto T."/>
            <person name="Alioto T."/>
            <person name="Gomez Garrido J."/>
        </authorList>
    </citation>
    <scope>NUCLEOTIDE SEQUENCE</scope>
</reference>
<dbReference type="PANTHER" id="PTHR46228">
    <property type="entry name" value="KELCH DOMAIN-CONTAINING PROTEIN"/>
    <property type="match status" value="1"/>
</dbReference>
<dbReference type="EMBL" id="OX597824">
    <property type="protein sequence ID" value="CAI9730316.1"/>
    <property type="molecule type" value="Genomic_DNA"/>
</dbReference>
<dbReference type="Gene3D" id="2.120.10.80">
    <property type="entry name" value="Kelch-type beta propeller"/>
    <property type="match status" value="3"/>
</dbReference>
<organism evidence="3 4">
    <name type="scientific">Octopus vulgaris</name>
    <name type="common">Common octopus</name>
    <dbReference type="NCBI Taxonomy" id="6645"/>
    <lineage>
        <taxon>Eukaryota</taxon>
        <taxon>Metazoa</taxon>
        <taxon>Spiralia</taxon>
        <taxon>Lophotrochozoa</taxon>
        <taxon>Mollusca</taxon>
        <taxon>Cephalopoda</taxon>
        <taxon>Coleoidea</taxon>
        <taxon>Octopodiformes</taxon>
        <taxon>Octopoda</taxon>
        <taxon>Incirrata</taxon>
        <taxon>Octopodidae</taxon>
        <taxon>Octopus</taxon>
    </lineage>
</organism>
<dbReference type="PANTHER" id="PTHR46228:SF2">
    <property type="entry name" value="KELCH REPEAT PROTEIN (AFU_ORTHOLOGUE AFUA_4G14350)"/>
    <property type="match status" value="1"/>
</dbReference>
<dbReference type="InterPro" id="IPR015915">
    <property type="entry name" value="Kelch-typ_b-propeller"/>
</dbReference>
<gene>
    <name evidence="3" type="ORF">OCTVUL_1B028683</name>
</gene>
<keyword evidence="2" id="KW-0677">Repeat</keyword>
<sequence length="435" mass="49700">MSNYCSIVIDVICIMAEGEIRHEQSPSLCISSSSTLSSLMNPPKTGKFQEISARAGHLVACFGNFMCVWGGYEVSEYNSEQYCKSNEIWMYDTILNRWYSYETTCEIPLARSGSIAQLIDDKLYVHGGHTKQGNTNSIYCLNIKTMEWKKLLSNYEGPLPSPRDKHSSWVYKNKLYCFGGHGPDITDFLCDSGEYVEDVSSDMSYPRGWNNQLLIFDCDLHRWSNPKCTGEVPSPRAAHASTRIGNKTYVFGGRHLSKRMNDLYCLDLDTLHWTKPQITGHVPCGRSWCSFTAVSPTRILLCGGFTQDNQPLADIWLFDVTTFSWIIYEMSFSIPRLWHSCCVTPDDDVIIFGGCCSNILDYTQKAIHTNEVIQFRIKPKSLLQLSVDTLVKYRQKTKAEWKYLPQRLFKYAKLKEQAIINDPIKFSSNLVKSKH</sequence>
<name>A0AA36BB67_OCTVU</name>
<evidence type="ECO:0000256" key="2">
    <source>
        <dbReference type="ARBA" id="ARBA00022737"/>
    </source>
</evidence>